<organism evidence="4 5">
    <name type="scientific">Tsukamurella strandjordii</name>
    <dbReference type="NCBI Taxonomy" id="147577"/>
    <lineage>
        <taxon>Bacteria</taxon>
        <taxon>Bacillati</taxon>
        <taxon>Actinomycetota</taxon>
        <taxon>Actinomycetes</taxon>
        <taxon>Mycobacteriales</taxon>
        <taxon>Tsukamurellaceae</taxon>
        <taxon>Tsukamurella</taxon>
    </lineage>
</organism>
<dbReference type="RefSeq" id="WP_305111914.1">
    <property type="nucleotide sequence ID" value="NZ_JAUTIX010000005.1"/>
</dbReference>
<feature type="coiled-coil region" evidence="1">
    <location>
        <begin position="133"/>
        <end position="160"/>
    </location>
</feature>
<protein>
    <submittedName>
        <fullName evidence="4">DUF2510 domain-containing protein</fullName>
    </submittedName>
</protein>
<evidence type="ECO:0000313" key="4">
    <source>
        <dbReference type="EMBL" id="MDP0399207.1"/>
    </source>
</evidence>
<dbReference type="InterPro" id="IPR018929">
    <property type="entry name" value="DUF2510"/>
</dbReference>
<evidence type="ECO:0000259" key="3">
    <source>
        <dbReference type="Pfam" id="PF10708"/>
    </source>
</evidence>
<dbReference type="Proteomes" id="UP001178281">
    <property type="component" value="Unassembled WGS sequence"/>
</dbReference>
<evidence type="ECO:0000313" key="5">
    <source>
        <dbReference type="Proteomes" id="UP001178281"/>
    </source>
</evidence>
<feature type="compositionally biased region" description="Polar residues" evidence="2">
    <location>
        <begin position="67"/>
        <end position="82"/>
    </location>
</feature>
<evidence type="ECO:0000256" key="1">
    <source>
        <dbReference type="SAM" id="Coils"/>
    </source>
</evidence>
<dbReference type="Pfam" id="PF10708">
    <property type="entry name" value="DUF2510"/>
    <property type="match status" value="1"/>
</dbReference>
<name>A0AA90NF05_9ACTN</name>
<gene>
    <name evidence="4" type="ORF">Q7X28_14855</name>
</gene>
<dbReference type="AlphaFoldDB" id="A0AA90NF05"/>
<proteinExistence type="predicted"/>
<feature type="domain" description="DUF2510" evidence="3">
    <location>
        <begin position="219"/>
        <end position="251"/>
    </location>
</feature>
<comment type="caution">
    <text evidence="4">The sequence shown here is derived from an EMBL/GenBank/DDBJ whole genome shotgun (WGS) entry which is preliminary data.</text>
</comment>
<dbReference type="EMBL" id="JAUTIX010000005">
    <property type="protein sequence ID" value="MDP0399207.1"/>
    <property type="molecule type" value="Genomic_DNA"/>
</dbReference>
<accession>A0AA90NF05</accession>
<keyword evidence="1" id="KW-0175">Coiled coil</keyword>
<feature type="region of interest" description="Disordered" evidence="2">
    <location>
        <begin position="210"/>
        <end position="233"/>
    </location>
</feature>
<evidence type="ECO:0000256" key="2">
    <source>
        <dbReference type="SAM" id="MobiDB-lite"/>
    </source>
</evidence>
<feature type="region of interest" description="Disordered" evidence="2">
    <location>
        <begin position="64"/>
        <end position="89"/>
    </location>
</feature>
<reference evidence="4" key="1">
    <citation type="submission" date="2023-08" db="EMBL/GenBank/DDBJ databases">
        <title>The draft genome of Tsukamurella strandjordii strain 050030.</title>
        <authorList>
            <person name="Zhao F."/>
            <person name="Feng Y."/>
            <person name="Zong Z."/>
        </authorList>
    </citation>
    <scope>NUCLEOTIDE SEQUENCE</scope>
    <source>
        <strain evidence="4">050030</strain>
    </source>
</reference>
<sequence>MSEEVQIDADGRLRCWKCGSVNLSTGRSGGGMIGKAAIGAVLVGPVGLIGAAAARKKLRCAGCGSVNKPTDSPRQWASPATQTERKPIPRTDEETVAREAFLRTHTPGEVALADAEAKLRSWSGLKPESFKVAREIETHKAEAKRAIKQAKAMIKAEQKAGNTAPAAVPEALDEVPEPAPVAPYATLDPVLPAQSVEAVADCAPQAAAVPPLPPTLPPAGWHADPRGTPGLLRYWDGAQWTEHTAPIPPPPGLQPR</sequence>
<keyword evidence="5" id="KW-1185">Reference proteome</keyword>